<reference evidence="2 3" key="1">
    <citation type="submission" date="2013-03" db="EMBL/GenBank/DDBJ databases">
        <title>The Genome Sequence of Exophiala aquamarina CBS 119918.</title>
        <authorList>
            <consortium name="The Broad Institute Genomics Platform"/>
            <person name="Cuomo C."/>
            <person name="de Hoog S."/>
            <person name="Gorbushina A."/>
            <person name="Walker B."/>
            <person name="Young S.K."/>
            <person name="Zeng Q."/>
            <person name="Gargeya S."/>
            <person name="Fitzgerald M."/>
            <person name="Haas B."/>
            <person name="Abouelleil A."/>
            <person name="Allen A.W."/>
            <person name="Alvarado L."/>
            <person name="Arachchi H.M."/>
            <person name="Berlin A.M."/>
            <person name="Chapman S.B."/>
            <person name="Gainer-Dewar J."/>
            <person name="Goldberg J."/>
            <person name="Griggs A."/>
            <person name="Gujja S."/>
            <person name="Hansen M."/>
            <person name="Howarth C."/>
            <person name="Imamovic A."/>
            <person name="Ireland A."/>
            <person name="Larimer J."/>
            <person name="McCowan C."/>
            <person name="Murphy C."/>
            <person name="Pearson M."/>
            <person name="Poon T.W."/>
            <person name="Priest M."/>
            <person name="Roberts A."/>
            <person name="Saif S."/>
            <person name="Shea T."/>
            <person name="Sisk P."/>
            <person name="Sykes S."/>
            <person name="Wortman J."/>
            <person name="Nusbaum C."/>
            <person name="Birren B."/>
        </authorList>
    </citation>
    <scope>NUCLEOTIDE SEQUENCE [LARGE SCALE GENOMIC DNA]</scope>
    <source>
        <strain evidence="2 3">CBS 119918</strain>
    </source>
</reference>
<comment type="caution">
    <text evidence="2">The sequence shown here is derived from an EMBL/GenBank/DDBJ whole genome shotgun (WGS) entry which is preliminary data.</text>
</comment>
<name>A0A072PRK8_9EURO</name>
<keyword evidence="1" id="KW-0732">Signal</keyword>
<organism evidence="2 3">
    <name type="scientific">Exophiala aquamarina CBS 119918</name>
    <dbReference type="NCBI Taxonomy" id="1182545"/>
    <lineage>
        <taxon>Eukaryota</taxon>
        <taxon>Fungi</taxon>
        <taxon>Dikarya</taxon>
        <taxon>Ascomycota</taxon>
        <taxon>Pezizomycotina</taxon>
        <taxon>Eurotiomycetes</taxon>
        <taxon>Chaetothyriomycetidae</taxon>
        <taxon>Chaetothyriales</taxon>
        <taxon>Herpotrichiellaceae</taxon>
        <taxon>Exophiala</taxon>
    </lineage>
</organism>
<protein>
    <recommendedName>
        <fullName evidence="4">Malate dehydrogenase</fullName>
    </recommendedName>
</protein>
<dbReference type="Proteomes" id="UP000027920">
    <property type="component" value="Unassembled WGS sequence"/>
</dbReference>
<evidence type="ECO:0000313" key="3">
    <source>
        <dbReference type="Proteomes" id="UP000027920"/>
    </source>
</evidence>
<dbReference type="GeneID" id="25275296"/>
<sequence>MKAGLLFTTTLAIATTALAAPTFSARRARSLFSNTHGRRQISPECDLNGLDSVVMPVANPALPGPGEDLFLASIVIGRGVQNYTCGNDSTAAPVATGAVAILYEASCIAMDDPDLLASLPGQALALSLPADPEEDLVCGAQPLERSGHHFFNSAKIPTFDFTEAADEALGLGLVTVGSRSPAPDAATAVPWLQLTRVDGSVGPIQSIYRLNTAGGVAPATCAGQPASISVEYAAQYWVFSSDA</sequence>
<dbReference type="VEuPathDB" id="FungiDB:A1O9_00344"/>
<dbReference type="HOGENOM" id="CLU_067863_0_0_1"/>
<feature type="chain" id="PRO_5001683672" description="Malate dehydrogenase" evidence="1">
    <location>
        <begin position="20"/>
        <end position="243"/>
    </location>
</feature>
<dbReference type="AlphaFoldDB" id="A0A072PRK8"/>
<keyword evidence="3" id="KW-1185">Reference proteome</keyword>
<evidence type="ECO:0008006" key="4">
    <source>
        <dbReference type="Google" id="ProtNLM"/>
    </source>
</evidence>
<dbReference type="OrthoDB" id="1859733at2759"/>
<evidence type="ECO:0000256" key="1">
    <source>
        <dbReference type="SAM" id="SignalP"/>
    </source>
</evidence>
<dbReference type="Pfam" id="PF11937">
    <property type="entry name" value="DUF3455"/>
    <property type="match status" value="1"/>
</dbReference>
<dbReference type="RefSeq" id="XP_013264962.1">
    <property type="nucleotide sequence ID" value="XM_013409508.1"/>
</dbReference>
<feature type="signal peptide" evidence="1">
    <location>
        <begin position="1"/>
        <end position="19"/>
    </location>
</feature>
<evidence type="ECO:0000313" key="2">
    <source>
        <dbReference type="EMBL" id="KEF62372.1"/>
    </source>
</evidence>
<gene>
    <name evidence="2" type="ORF">A1O9_00344</name>
</gene>
<proteinExistence type="predicted"/>
<accession>A0A072PRK8</accession>
<dbReference type="InterPro" id="IPR021851">
    <property type="entry name" value="DUF3455"/>
</dbReference>
<dbReference type="EMBL" id="AMGV01000001">
    <property type="protein sequence ID" value="KEF62372.1"/>
    <property type="molecule type" value="Genomic_DNA"/>
</dbReference>
<dbReference type="PANTHER" id="PTHR35567:SF1">
    <property type="entry name" value="CONSERVED FUNGAL PROTEIN (AFU_ORTHOLOGUE AFUA_1G14230)"/>
    <property type="match status" value="1"/>
</dbReference>
<dbReference type="PANTHER" id="PTHR35567">
    <property type="entry name" value="MALATE DEHYDROGENASE (AFU_ORTHOLOGUE AFUA_2G13800)"/>
    <property type="match status" value="1"/>
</dbReference>